<dbReference type="PATRIC" id="fig|888055.3.peg.2088"/>
<reference evidence="1 2" key="1">
    <citation type="submission" date="2013-06" db="EMBL/GenBank/DDBJ databases">
        <authorList>
            <person name="Weinstock G."/>
            <person name="Sodergren E."/>
            <person name="Lobos E.A."/>
            <person name="Fulton L."/>
            <person name="Fulton R."/>
            <person name="Courtney L."/>
            <person name="Fronick C."/>
            <person name="O'Laughlin M."/>
            <person name="Godfrey J."/>
            <person name="Wilson R.M."/>
            <person name="Miner T."/>
            <person name="Farmer C."/>
            <person name="Delehaunty K."/>
            <person name="Cordes M."/>
            <person name="Minx P."/>
            <person name="Tomlinson C."/>
            <person name="Chen J."/>
            <person name="Wollam A."/>
            <person name="Pepin K.H."/>
            <person name="Bhonagiri V."/>
            <person name="Zhang X."/>
            <person name="Warren W."/>
            <person name="Mitreva M."/>
            <person name="Mardis E.R."/>
            <person name="Wilson R.K."/>
        </authorList>
    </citation>
    <scope>NUCLEOTIDE SEQUENCE [LARGE SCALE GENOMIC DNA]</scope>
    <source>
        <strain evidence="1 2">F0279</strain>
    </source>
</reference>
<organism evidence="1 2">
    <name type="scientific">Leptotrichia wadei (strain F0279)</name>
    <dbReference type="NCBI Taxonomy" id="888055"/>
    <lineage>
        <taxon>Bacteria</taxon>
        <taxon>Fusobacteriati</taxon>
        <taxon>Fusobacteriota</taxon>
        <taxon>Fusobacteriia</taxon>
        <taxon>Fusobacteriales</taxon>
        <taxon>Leptotrichiaceae</taxon>
        <taxon>Leptotrichia</taxon>
    </lineage>
</organism>
<sequence length="327" mass="39181">MKKVLVSLAVHEKPDVIKDQIKNFKFFLKNVVFILHVSKSYFDKYDIEELKGIEDVYINPENLITKWGNIVSTHISNYNYAKDNIKFDYIIFHSSNDMLVKHGAYEYIIQYDAGYQLRKVNKNNVHWWPAFLAMKDSQLEQMKNRIGQSTLIASQLEGSFYKKEIMDKVIEIINLYYDESSSTSFYPKEEFYFSTLSSAVSDWSKIGKPIIFSEIHRFDRTLWNLKEIFRKINKWTFSKIFGWKLYFLFENLLNTVLFKSKFYKIKEKDINKINNSDKRYLRKQNFLNDGSGSFQLYDISNLFGVKRVEREYNNKIRKYIRKFMKGL</sequence>
<dbReference type="Proteomes" id="UP000016626">
    <property type="component" value="Unassembled WGS sequence"/>
</dbReference>
<evidence type="ECO:0000313" key="2">
    <source>
        <dbReference type="Proteomes" id="UP000016626"/>
    </source>
</evidence>
<dbReference type="RefSeq" id="WP_021747104.1">
    <property type="nucleotide sequence ID" value="NZ_KI271424.1"/>
</dbReference>
<proteinExistence type="predicted"/>
<dbReference type="eggNOG" id="ENOG5033WAJ">
    <property type="taxonomic scope" value="Bacteria"/>
</dbReference>
<evidence type="ECO:0000313" key="1">
    <source>
        <dbReference type="EMBL" id="ERK47918.1"/>
    </source>
</evidence>
<comment type="caution">
    <text evidence="1">The sequence shown here is derived from an EMBL/GenBank/DDBJ whole genome shotgun (WGS) entry which is preliminary data.</text>
</comment>
<name>U2R2Q8_LEPWF</name>
<protein>
    <submittedName>
        <fullName evidence="1">Uncharacterized protein</fullName>
    </submittedName>
</protein>
<accession>U2R2Q8</accession>
<dbReference type="EMBL" id="AWVM01000111">
    <property type="protein sequence ID" value="ERK47918.1"/>
    <property type="molecule type" value="Genomic_DNA"/>
</dbReference>
<gene>
    <name evidence="1" type="ORF">HMPREF9015_02177</name>
</gene>
<dbReference type="HOGENOM" id="CLU_849406_0_0_0"/>
<dbReference type="AlphaFoldDB" id="U2R2Q8"/>